<dbReference type="InterPro" id="IPR028082">
    <property type="entry name" value="Peripla_BP_I"/>
</dbReference>
<evidence type="ECO:0000256" key="3">
    <source>
        <dbReference type="ARBA" id="ARBA00022597"/>
    </source>
</evidence>
<evidence type="ECO:0000256" key="4">
    <source>
        <dbReference type="ARBA" id="ARBA00022723"/>
    </source>
</evidence>
<dbReference type="InterPro" id="IPR050555">
    <property type="entry name" value="Bact_Solute-Bind_Prot2"/>
</dbReference>
<gene>
    <name evidence="11" type="ORF">CYJ57_01445</name>
</gene>
<name>A0A2I1K4I2_9LACT</name>
<dbReference type="EMBL" id="PKHE01000002">
    <property type="protein sequence ID" value="PKY90554.1"/>
    <property type="molecule type" value="Genomic_DNA"/>
</dbReference>
<evidence type="ECO:0000256" key="8">
    <source>
        <dbReference type="ARBA" id="ARBA00034323"/>
    </source>
</evidence>
<dbReference type="GO" id="GO:0030246">
    <property type="term" value="F:carbohydrate binding"/>
    <property type="evidence" value="ECO:0007669"/>
    <property type="project" value="InterPro"/>
</dbReference>
<dbReference type="PANTHER" id="PTHR30036">
    <property type="entry name" value="D-XYLOSE-BINDING PERIPLASMIC PROTEIN"/>
    <property type="match status" value="1"/>
</dbReference>
<protein>
    <recommendedName>
        <fullName evidence="9">D-galactose/methyl-galactoside binding periplasmic protein MglB</fullName>
    </recommendedName>
</protein>
<feature type="domain" description="Periplasmic binding protein" evidence="10">
    <location>
        <begin position="36"/>
        <end position="313"/>
    </location>
</feature>
<dbReference type="Gene3D" id="3.40.50.2300">
    <property type="match status" value="2"/>
</dbReference>
<evidence type="ECO:0000256" key="9">
    <source>
        <dbReference type="ARBA" id="ARBA00034344"/>
    </source>
</evidence>
<organism evidence="11 12">
    <name type="scientific">Falseniella ignava</name>
    <dbReference type="NCBI Taxonomy" id="137730"/>
    <lineage>
        <taxon>Bacteria</taxon>
        <taxon>Bacillati</taxon>
        <taxon>Bacillota</taxon>
        <taxon>Bacilli</taxon>
        <taxon>Lactobacillales</taxon>
        <taxon>Aerococcaceae</taxon>
        <taxon>Falseniella</taxon>
    </lineage>
</organism>
<comment type="caution">
    <text evidence="11">The sequence shown here is derived from an EMBL/GenBank/DDBJ whole genome shotgun (WGS) entry which is preliminary data.</text>
</comment>
<keyword evidence="3" id="KW-0762">Sugar transport</keyword>
<dbReference type="PANTHER" id="PTHR30036:SF2">
    <property type="entry name" value="D-GALACTOSE_METHYL-GALACTOSIDE BINDING PERIPLASMIC PROTEIN MGLB"/>
    <property type="match status" value="1"/>
</dbReference>
<evidence type="ECO:0000313" key="12">
    <source>
        <dbReference type="Proteomes" id="UP000234384"/>
    </source>
</evidence>
<keyword evidence="2" id="KW-0813">Transport</keyword>
<dbReference type="InterPro" id="IPR025997">
    <property type="entry name" value="SBP_2_dom"/>
</dbReference>
<evidence type="ECO:0000256" key="7">
    <source>
        <dbReference type="ARBA" id="ARBA00022837"/>
    </source>
</evidence>
<dbReference type="AlphaFoldDB" id="A0A2I1K4I2"/>
<reference evidence="11 12" key="1">
    <citation type="submission" date="2017-12" db="EMBL/GenBank/DDBJ databases">
        <title>Phylogenetic diversity of female urinary microbiome.</title>
        <authorList>
            <person name="Thomas-White K."/>
            <person name="Wolfe A.J."/>
        </authorList>
    </citation>
    <scope>NUCLEOTIDE SEQUENCE [LARGE SCALE GENOMIC DNA]</scope>
    <source>
        <strain evidence="11 12">UMB0898</strain>
    </source>
</reference>
<keyword evidence="7" id="KW-0106">Calcium</keyword>
<dbReference type="GO" id="GO:0030288">
    <property type="term" value="C:outer membrane-bounded periplasmic space"/>
    <property type="evidence" value="ECO:0007669"/>
    <property type="project" value="TreeGrafter"/>
</dbReference>
<comment type="subcellular location">
    <subcellularLocation>
        <location evidence="1">Cell envelope</location>
    </subcellularLocation>
</comment>
<evidence type="ECO:0000259" key="10">
    <source>
        <dbReference type="Pfam" id="PF13407"/>
    </source>
</evidence>
<dbReference type="Pfam" id="PF13407">
    <property type="entry name" value="Peripla_BP_4"/>
    <property type="match status" value="1"/>
</dbReference>
<evidence type="ECO:0000313" key="11">
    <source>
        <dbReference type="EMBL" id="PKY90554.1"/>
    </source>
</evidence>
<comment type="subunit">
    <text evidence="8">The ABC transporter complex is composed of one ATP-binding protein (MglA), two transmembrane proteins (MglC) and a solute-binding protein (MglB).</text>
</comment>
<dbReference type="RefSeq" id="WP_101953781.1">
    <property type="nucleotide sequence ID" value="NZ_PKHE01000002.1"/>
</dbReference>
<evidence type="ECO:0000256" key="1">
    <source>
        <dbReference type="ARBA" id="ARBA00004196"/>
    </source>
</evidence>
<accession>A0A2I1K4I2</accession>
<dbReference type="GO" id="GO:0046872">
    <property type="term" value="F:metal ion binding"/>
    <property type="evidence" value="ECO:0007669"/>
    <property type="project" value="UniProtKB-KW"/>
</dbReference>
<keyword evidence="5" id="KW-0732">Signal</keyword>
<dbReference type="CDD" id="cd01539">
    <property type="entry name" value="PBP1_GGBP"/>
    <property type="match status" value="1"/>
</dbReference>
<dbReference type="Proteomes" id="UP000234384">
    <property type="component" value="Unassembled WGS sequence"/>
</dbReference>
<dbReference type="OrthoDB" id="9814427at2"/>
<evidence type="ECO:0000256" key="6">
    <source>
        <dbReference type="ARBA" id="ARBA00022764"/>
    </source>
</evidence>
<proteinExistence type="predicted"/>
<dbReference type="SUPFAM" id="SSF53822">
    <property type="entry name" value="Periplasmic binding protein-like I"/>
    <property type="match status" value="1"/>
</dbReference>
<dbReference type="InterPro" id="IPR044085">
    <property type="entry name" value="MglB-like_PBP1"/>
</dbReference>
<evidence type="ECO:0000256" key="5">
    <source>
        <dbReference type="ARBA" id="ARBA00022729"/>
    </source>
</evidence>
<sequence length="356" mass="39719">MKKLTKLVAALFILAVTVGLYTPLPEIKAEGETYEIGVAIYQYNDNFMTLFRNELAEYFKELGEKDGNTYNLEFQDGKNDQATQTEQLNNFIAQGKDLLIANLVDPTGADQIILNAQAADIPVVLINREPQVSTMELWPGKTTYVGVDARQSGVYQGEMIAELENHGDINGDGVVKYIMIMGDAGNVDAEQRTQYSIERLEETIKTEILGEAQRGNWDQAKGQEIAANALSQYGEDLEVIFSNNDGMALGAVQAINGAGREINKDIYIVGVDALPEVVELLGQNQFTGTVLNDHYNQSHTAAEVAVRLLQGEEVSPYFWHDYIKVTKPEEAELKRLDYREESVEEYQTRLKEAYGE</sequence>
<evidence type="ECO:0000256" key="2">
    <source>
        <dbReference type="ARBA" id="ARBA00022448"/>
    </source>
</evidence>
<keyword evidence="4" id="KW-0479">Metal-binding</keyword>
<keyword evidence="6" id="KW-0574">Periplasm</keyword>